<reference evidence="16" key="1">
    <citation type="submission" date="2018-09" db="EMBL/GenBank/DDBJ databases">
        <title>Draft Genome Sequence of Mediterraneibacter sp. KCTC 15684.</title>
        <authorList>
            <person name="Kim J.S."/>
            <person name="Han K.I."/>
            <person name="Suh M.K."/>
            <person name="Lee K.C."/>
            <person name="Eom M.K."/>
            <person name="Lee J.H."/>
            <person name="Park S.H."/>
            <person name="Kang S.W."/>
            <person name="Park J.E."/>
            <person name="Oh B.S."/>
            <person name="Yu S.Y."/>
            <person name="Choi S.H."/>
            <person name="Lee D.H."/>
            <person name="Yoon H."/>
            <person name="Kim B."/>
            <person name="Yang S.J."/>
            <person name="Lee J.S."/>
        </authorList>
    </citation>
    <scope>NUCLEOTIDE SEQUENCE [LARGE SCALE GENOMIC DNA]</scope>
    <source>
        <strain evidence="16">KCTC 15684</strain>
    </source>
</reference>
<comment type="subcellular location">
    <subcellularLocation>
        <location evidence="2">Cell membrane</location>
        <topology evidence="2">Multi-pass membrane protein</topology>
    </subcellularLocation>
</comment>
<evidence type="ECO:0000256" key="5">
    <source>
        <dbReference type="ARBA" id="ARBA00022553"/>
    </source>
</evidence>
<dbReference type="Pfam" id="PF02378">
    <property type="entry name" value="PTS_EIIC"/>
    <property type="match status" value="1"/>
</dbReference>
<keyword evidence="5" id="KW-0597">Phosphoprotein</keyword>
<feature type="domain" description="PTS EIIC type-2" evidence="14">
    <location>
        <begin position="7"/>
        <end position="343"/>
    </location>
</feature>
<keyword evidence="7" id="KW-0808">Transferase</keyword>
<dbReference type="Gene3D" id="3.40.50.2300">
    <property type="match status" value="1"/>
</dbReference>
<evidence type="ECO:0000256" key="4">
    <source>
        <dbReference type="ARBA" id="ARBA00022475"/>
    </source>
</evidence>
<gene>
    <name evidence="15" type="primary">mtlA</name>
    <name evidence="15" type="ORF">KGMB01110_11770</name>
</gene>
<feature type="compositionally biased region" description="Basic and acidic residues" evidence="12">
    <location>
        <begin position="348"/>
        <end position="359"/>
    </location>
</feature>
<evidence type="ECO:0000256" key="13">
    <source>
        <dbReference type="SAM" id="Phobius"/>
    </source>
</evidence>
<evidence type="ECO:0000256" key="3">
    <source>
        <dbReference type="ARBA" id="ARBA00022448"/>
    </source>
</evidence>
<name>A0A391NZQ3_9FIRM</name>
<keyword evidence="6" id="KW-0762">Sugar transport</keyword>
<organism evidence="15 16">
    <name type="scientific">Mediterraneibacter butyricigenes</name>
    <dbReference type="NCBI Taxonomy" id="2316025"/>
    <lineage>
        <taxon>Bacteria</taxon>
        <taxon>Bacillati</taxon>
        <taxon>Bacillota</taxon>
        <taxon>Clostridia</taxon>
        <taxon>Lachnospirales</taxon>
        <taxon>Lachnospiraceae</taxon>
        <taxon>Mediterraneibacter</taxon>
    </lineage>
</organism>
<evidence type="ECO:0000256" key="2">
    <source>
        <dbReference type="ARBA" id="ARBA00004651"/>
    </source>
</evidence>
<keyword evidence="9 13" id="KW-0812">Transmembrane</keyword>
<dbReference type="InterPro" id="IPR013014">
    <property type="entry name" value="PTS_EIIC_2"/>
</dbReference>
<dbReference type="InterPro" id="IPR036095">
    <property type="entry name" value="PTS_EIIB-like_sf"/>
</dbReference>
<feature type="transmembrane region" description="Helical" evidence="13">
    <location>
        <begin position="212"/>
        <end position="232"/>
    </location>
</feature>
<dbReference type="Proteomes" id="UP000265643">
    <property type="component" value="Unassembled WGS sequence"/>
</dbReference>
<dbReference type="GO" id="GO:0009401">
    <property type="term" value="P:phosphoenolpyruvate-dependent sugar phosphotransferase system"/>
    <property type="evidence" value="ECO:0007669"/>
    <property type="project" value="UniProtKB-KW"/>
</dbReference>
<dbReference type="SUPFAM" id="SSF52794">
    <property type="entry name" value="PTS system IIB component-like"/>
    <property type="match status" value="1"/>
</dbReference>
<evidence type="ECO:0000256" key="9">
    <source>
        <dbReference type="ARBA" id="ARBA00022692"/>
    </source>
</evidence>
<dbReference type="RefSeq" id="WP_119297821.1">
    <property type="nucleotide sequence ID" value="NZ_BHGK01000001.1"/>
</dbReference>
<evidence type="ECO:0000256" key="11">
    <source>
        <dbReference type="ARBA" id="ARBA00023136"/>
    </source>
</evidence>
<comment type="function">
    <text evidence="1">The phosphoenolpyruvate-dependent sugar phosphotransferase system (sugar PTS), a major carbohydrate active transport system, catalyzes the phosphorylation of incoming sugar substrates concomitantly with their translocation across the cell membrane. The enzyme II CmtAB PTS system is involved in D-mannitol transport.</text>
</comment>
<dbReference type="GO" id="GO:0008982">
    <property type="term" value="F:protein-N(PI)-phosphohistidine-sugar phosphotransferase activity"/>
    <property type="evidence" value="ECO:0007669"/>
    <property type="project" value="InterPro"/>
</dbReference>
<dbReference type="AlphaFoldDB" id="A0A391NZQ3"/>
<dbReference type="GO" id="GO:0090563">
    <property type="term" value="F:protein-phosphocysteine-sugar phosphotransferase activity"/>
    <property type="evidence" value="ECO:0007669"/>
    <property type="project" value="TreeGrafter"/>
</dbReference>
<feature type="region of interest" description="Disordered" evidence="12">
    <location>
        <begin position="341"/>
        <end position="362"/>
    </location>
</feature>
<proteinExistence type="predicted"/>
<dbReference type="GO" id="GO:0005886">
    <property type="term" value="C:plasma membrane"/>
    <property type="evidence" value="ECO:0007669"/>
    <property type="project" value="UniProtKB-SubCell"/>
</dbReference>
<protein>
    <submittedName>
        <fullName evidence="15">PTS mannitol transporter subunit IIB</fullName>
    </submittedName>
</protein>
<keyword evidence="4" id="KW-1003">Cell membrane</keyword>
<evidence type="ECO:0000313" key="15">
    <source>
        <dbReference type="EMBL" id="GCA66741.1"/>
    </source>
</evidence>
<keyword evidence="3" id="KW-0813">Transport</keyword>
<evidence type="ECO:0000259" key="14">
    <source>
        <dbReference type="PROSITE" id="PS51104"/>
    </source>
</evidence>
<dbReference type="PROSITE" id="PS51104">
    <property type="entry name" value="PTS_EIIC_TYPE_2"/>
    <property type="match status" value="1"/>
</dbReference>
<keyword evidence="11 13" id="KW-0472">Membrane</keyword>
<dbReference type="InterPro" id="IPR050893">
    <property type="entry name" value="Sugar_PTS"/>
</dbReference>
<feature type="transmembrane region" description="Helical" evidence="13">
    <location>
        <begin position="311"/>
        <end position="334"/>
    </location>
</feature>
<dbReference type="Pfam" id="PF02302">
    <property type="entry name" value="PTS_IIB"/>
    <property type="match status" value="1"/>
</dbReference>
<dbReference type="PANTHER" id="PTHR30181:SF2">
    <property type="entry name" value="PTS SYSTEM MANNITOL-SPECIFIC EIICBA COMPONENT"/>
    <property type="match status" value="1"/>
</dbReference>
<accession>A0A391NZQ3</accession>
<feature type="transmembrane region" description="Helical" evidence="13">
    <location>
        <begin position="12"/>
        <end position="32"/>
    </location>
</feature>
<sequence>MKKLRRIGNFYTRIIMNNVGIFIFVGLLSVLFHERGWFPNENMYALSQFVYRWMLPTLMAFEGGRLICGKEGNVSGGILAVLAVGGMLMKDTDAGIFAAMIAGPAAGILWKLVDKKIRQSVNPGIQMLVKNLCLGILGALLAALGMWAIVPVLNVLAGGLYRGVDFLVQQKMTWLLSFLIEPAKVFFLNNVTNYVILVPLGIQQVQETGSSILFLLEANPGPGLGVLLALYWKLKEERKKQELAAAIVTEVAGGIHEVYFPYVWSNFRLLLPLILGGVSGTVCFSLLGAGVQGVVSPGSIVTLFLMSGRASLVPVLAGIFVSAVVSFYGGLLVLRSRKMGSASDDEGEKSGEEGEKAKEPTWNFECDNTEQDKENGRNLVGGASNLADSGAEYKKIAVVCNGGMGSSAMGAAVFRRLLRQEQITDVTVEAYAADLVPDTAQIIVCQKDYRPLLPKELDSREIYTVENLMQTELYRPLLEKIQRRNGGSPWKSEQE</sequence>
<evidence type="ECO:0000256" key="6">
    <source>
        <dbReference type="ARBA" id="ARBA00022597"/>
    </source>
</evidence>
<evidence type="ECO:0000313" key="16">
    <source>
        <dbReference type="Proteomes" id="UP000265643"/>
    </source>
</evidence>
<dbReference type="EMBL" id="BHGK01000001">
    <property type="protein sequence ID" value="GCA66741.1"/>
    <property type="molecule type" value="Genomic_DNA"/>
</dbReference>
<dbReference type="InterPro" id="IPR003501">
    <property type="entry name" value="PTS_EIIB_2/3"/>
</dbReference>
<evidence type="ECO:0000256" key="8">
    <source>
        <dbReference type="ARBA" id="ARBA00022683"/>
    </source>
</evidence>
<evidence type="ECO:0000256" key="12">
    <source>
        <dbReference type="SAM" id="MobiDB-lite"/>
    </source>
</evidence>
<keyword evidence="16" id="KW-1185">Reference proteome</keyword>
<evidence type="ECO:0000256" key="1">
    <source>
        <dbReference type="ARBA" id="ARBA00002434"/>
    </source>
</evidence>
<dbReference type="InterPro" id="IPR003352">
    <property type="entry name" value="PTS_EIIC"/>
</dbReference>
<comment type="caution">
    <text evidence="15">The sequence shown here is derived from an EMBL/GenBank/DDBJ whole genome shotgun (WGS) entry which is preliminary data.</text>
</comment>
<feature type="transmembrane region" description="Helical" evidence="13">
    <location>
        <begin position="269"/>
        <end position="291"/>
    </location>
</feature>
<evidence type="ECO:0000256" key="7">
    <source>
        <dbReference type="ARBA" id="ARBA00022679"/>
    </source>
</evidence>
<feature type="transmembrane region" description="Helical" evidence="13">
    <location>
        <begin position="134"/>
        <end position="157"/>
    </location>
</feature>
<evidence type="ECO:0000256" key="10">
    <source>
        <dbReference type="ARBA" id="ARBA00022989"/>
    </source>
</evidence>
<feature type="transmembrane region" description="Helical" evidence="13">
    <location>
        <begin position="95"/>
        <end position="113"/>
    </location>
</feature>
<keyword evidence="10 13" id="KW-1133">Transmembrane helix</keyword>
<keyword evidence="8" id="KW-0598">Phosphotransferase system</keyword>
<dbReference type="PANTHER" id="PTHR30181">
    <property type="entry name" value="MANNITOL PERMEASE IIC COMPONENT"/>
    <property type="match status" value="1"/>
</dbReference>